<name>A0ABS6KF48_9FIRM</name>
<dbReference type="InterPro" id="IPR024462">
    <property type="entry name" value="GH116_N"/>
</dbReference>
<dbReference type="SUPFAM" id="SSF48208">
    <property type="entry name" value="Six-hairpin glycosidases"/>
    <property type="match status" value="1"/>
</dbReference>
<dbReference type="Pfam" id="PF12215">
    <property type="entry name" value="Glyco_hydr_116N"/>
    <property type="match status" value="1"/>
</dbReference>
<accession>A0ABS6KF48</accession>
<dbReference type="InterPro" id="IPR052566">
    <property type="entry name" value="Non-lysos_glucosylceramidase"/>
</dbReference>
<dbReference type="InterPro" id="IPR012341">
    <property type="entry name" value="6hp_glycosidase-like_sf"/>
</dbReference>
<reference evidence="3 4" key="1">
    <citation type="submission" date="2021-06" db="EMBL/GenBank/DDBJ databases">
        <title>Description of novel taxa of the family Lachnospiraceae.</title>
        <authorList>
            <person name="Chaplin A.V."/>
            <person name="Sokolova S.R."/>
            <person name="Pikina A.P."/>
            <person name="Korzhanova M."/>
            <person name="Belova V."/>
            <person name="Korostin D."/>
            <person name="Efimov B.A."/>
        </authorList>
    </citation>
    <scope>NUCLEOTIDE SEQUENCE [LARGE SCALE GENOMIC DNA]</scope>
    <source>
        <strain evidence="3 4">ASD4241</strain>
    </source>
</reference>
<evidence type="ECO:0000313" key="4">
    <source>
        <dbReference type="Proteomes" id="UP001314681"/>
    </source>
</evidence>
<evidence type="ECO:0000259" key="1">
    <source>
        <dbReference type="Pfam" id="PF04685"/>
    </source>
</evidence>
<comment type="caution">
    <text evidence="3">The sequence shown here is derived from an EMBL/GenBank/DDBJ whole genome shotgun (WGS) entry which is preliminary data.</text>
</comment>
<feature type="domain" description="Glycosyl-hydrolase family 116 N-terminal" evidence="2">
    <location>
        <begin position="22"/>
        <end position="349"/>
    </location>
</feature>
<dbReference type="InterPro" id="IPR008928">
    <property type="entry name" value="6-hairpin_glycosidase_sf"/>
</dbReference>
<dbReference type="Proteomes" id="UP001314681">
    <property type="component" value="Unassembled WGS sequence"/>
</dbReference>
<evidence type="ECO:0000313" key="3">
    <source>
        <dbReference type="EMBL" id="MBU9729098.1"/>
    </source>
</evidence>
<dbReference type="Gene3D" id="1.50.10.10">
    <property type="match status" value="1"/>
</dbReference>
<evidence type="ECO:0008006" key="5">
    <source>
        <dbReference type="Google" id="ProtNLM"/>
    </source>
</evidence>
<evidence type="ECO:0000259" key="2">
    <source>
        <dbReference type="Pfam" id="PF12215"/>
    </source>
</evidence>
<dbReference type="Pfam" id="PF04685">
    <property type="entry name" value="DUF608"/>
    <property type="match status" value="1"/>
</dbReference>
<feature type="domain" description="Glycosyl-hydrolase family 116 catalytic region" evidence="1">
    <location>
        <begin position="470"/>
        <end position="741"/>
    </location>
</feature>
<proteinExistence type="predicted"/>
<sequence length="809" mass="92745">MDNINSNRIWYKDDATVAKFLLGGIGTGNFSIGSRGQMCDWEIFNRPQKGGKLSYTFFAIRTQEGNDNAQVKILESKLRPPFETSNGYWPWDGYGIPRFEEARISGEVSKAMVELRDPDMPVDVDLVAFTPFIPLDAANSGIPAAVIRYKVKNKKNRKINVSIAGSIINAVGFSGYVKYFPLLRTEGKPINEYREMDGLRGLYYTNPDLPEGHLTAGSMSIVTTTKENVTVTPYWSSSGWWNGAHEFWHDFEQDGKLEIEPTLSKHKSALPMLGEMSVGSICSDFELDALEEKEIEFIISWYFPDRPAKWAGGMMFDRTGKDDGRRVKNYYTNLFKSAWDVDDYLVKNLVKLEKQSDDFRRALYQTTLPPVMIDAMAANITVLRSNTCFRLENGTFLGWEGCFDDAGSCEGNCSHVWNYQQILAFLFPELEQTMRRINFIQETDEDGEMCYRANVVFGFDRFKYIPPCADGQMGTIVQLYRDWKISGDDEFLKEMWEPAVRALEYAFTKWDKDGDFVFESEQHNTYDIEFYGVSSMTNSIFYAALKAAEEIARYLGEDGRAEKYKKAREQGSRKMDEMLFNDEYYIQKLNDRDTYNYQYHEGCLSDQVFGQELAHIAGLGYILPEEHVKKAIHSVFKYNFKSDMTNHVNVQRVYGLNDEGGLITCTWPHGEKPIVPFVYSDELWSGIEYQVASHLVYEGYFDEAMKVVSASRNRYDGVKRNPWDEVEQGHHYVRSMACWGLLIAASGYQYDMTKGQIGFEPVVSKDDFTCFFSNAKCWGLYHQKMDDASGELQRSIEILYGDGEGITLM</sequence>
<dbReference type="RefSeq" id="WP_238727580.1">
    <property type="nucleotide sequence ID" value="NZ_JAHQCX010000029.1"/>
</dbReference>
<dbReference type="PANTHER" id="PTHR12654">
    <property type="entry name" value="BILE ACID BETA-GLUCOSIDASE-RELATED"/>
    <property type="match status" value="1"/>
</dbReference>
<dbReference type="PANTHER" id="PTHR12654:SF0">
    <property type="entry name" value="NON-LYSOSOMAL GLUCOSYLCERAMIDASE"/>
    <property type="match status" value="1"/>
</dbReference>
<organism evidence="3 4">
    <name type="scientific">Diplocloster modestus</name>
    <dbReference type="NCBI Taxonomy" id="2850322"/>
    <lineage>
        <taxon>Bacteria</taxon>
        <taxon>Bacillati</taxon>
        <taxon>Bacillota</taxon>
        <taxon>Clostridia</taxon>
        <taxon>Lachnospirales</taxon>
        <taxon>Lachnospiraceae</taxon>
        <taxon>Diplocloster</taxon>
    </lineage>
</organism>
<dbReference type="EMBL" id="JAHQCX010000029">
    <property type="protein sequence ID" value="MBU9729098.1"/>
    <property type="molecule type" value="Genomic_DNA"/>
</dbReference>
<protein>
    <recommendedName>
        <fullName evidence="5">Glucosylceramidase</fullName>
    </recommendedName>
</protein>
<dbReference type="InterPro" id="IPR006775">
    <property type="entry name" value="GH116_catalytic"/>
</dbReference>
<gene>
    <name evidence="3" type="ORF">KTH90_24205</name>
</gene>
<keyword evidence="4" id="KW-1185">Reference proteome</keyword>